<dbReference type="InterPro" id="IPR042109">
    <property type="entry name" value="Adenylosuccinate_synth_dom1"/>
</dbReference>
<dbReference type="InterPro" id="IPR018220">
    <property type="entry name" value="Adenylosuccin_syn_GTP-bd"/>
</dbReference>
<comment type="caution">
    <text evidence="11">The sequence shown here is derived from an EMBL/GenBank/DDBJ whole genome shotgun (WGS) entry which is preliminary data.</text>
</comment>
<feature type="active site" evidence="9">
    <location>
        <position position="139"/>
    </location>
</feature>
<dbReference type="PANTHER" id="PTHR11846">
    <property type="entry name" value="ADENYLOSUCCINATE SYNTHETASE"/>
    <property type="match status" value="1"/>
</dbReference>
<feature type="binding site" evidence="8">
    <location>
        <position position="13"/>
    </location>
    <ligand>
        <name>Mg(2+)</name>
        <dbReference type="ChEBI" id="CHEBI:18420"/>
    </ligand>
</feature>
<dbReference type="Gene3D" id="3.90.170.10">
    <property type="entry name" value="Adenylosuccinate Synthetase, subunit A, domain 3"/>
    <property type="match status" value="1"/>
</dbReference>
<feature type="active site" description="Proton acceptor" evidence="8">
    <location>
        <position position="13"/>
    </location>
</feature>
<dbReference type="GO" id="GO:0044208">
    <property type="term" value="P:'de novo' AMP biosynthetic process"/>
    <property type="evidence" value="ECO:0007669"/>
    <property type="project" value="UniProtKB-UniRule"/>
</dbReference>
<keyword evidence="6 8" id="KW-0460">Magnesium</keyword>
<evidence type="ECO:0000256" key="1">
    <source>
        <dbReference type="ARBA" id="ARBA00011738"/>
    </source>
</evidence>
<feature type="binding site" evidence="8">
    <location>
        <begin position="410"/>
        <end position="412"/>
    </location>
    <ligand>
        <name>GTP</name>
        <dbReference type="ChEBI" id="CHEBI:37565"/>
    </ligand>
</feature>
<feature type="binding site" description="in other chain" evidence="8">
    <location>
        <begin position="38"/>
        <end position="41"/>
    </location>
    <ligand>
        <name>IMP</name>
        <dbReference type="ChEBI" id="CHEBI:58053"/>
        <note>ligand shared between dimeric partners</note>
    </ligand>
</feature>
<proteinExistence type="inferred from homology"/>
<evidence type="ECO:0000256" key="7">
    <source>
        <dbReference type="ARBA" id="ARBA00023134"/>
    </source>
</evidence>
<feature type="binding site" description="in other chain" evidence="8">
    <location>
        <position position="237"/>
    </location>
    <ligand>
        <name>IMP</name>
        <dbReference type="ChEBI" id="CHEBI:58053"/>
        <note>ligand shared between dimeric partners</note>
    </ligand>
</feature>
<dbReference type="InterPro" id="IPR042111">
    <property type="entry name" value="Adenylosuccinate_synth_dom3"/>
</dbReference>
<evidence type="ECO:0000313" key="12">
    <source>
        <dbReference type="Proteomes" id="UP000823613"/>
    </source>
</evidence>
<keyword evidence="2 8" id="KW-0436">Ligase</keyword>
<evidence type="ECO:0000256" key="5">
    <source>
        <dbReference type="ARBA" id="ARBA00022755"/>
    </source>
</evidence>
<dbReference type="FunFam" id="1.10.300.10:FF:000001">
    <property type="entry name" value="Adenylosuccinate synthetase"/>
    <property type="match status" value="1"/>
</dbReference>
<dbReference type="InterPro" id="IPR027417">
    <property type="entry name" value="P-loop_NTPase"/>
</dbReference>
<dbReference type="PROSITE" id="PS00513">
    <property type="entry name" value="ADENYLOSUCCIN_SYN_2"/>
    <property type="match status" value="1"/>
</dbReference>
<feature type="binding site" description="in other chain" evidence="8">
    <location>
        <position position="222"/>
    </location>
    <ligand>
        <name>IMP</name>
        <dbReference type="ChEBI" id="CHEBI:58053"/>
        <note>ligand shared between dimeric partners</note>
    </ligand>
</feature>
<evidence type="ECO:0000256" key="8">
    <source>
        <dbReference type="HAMAP-Rule" id="MF_00011"/>
    </source>
</evidence>
<dbReference type="GO" id="GO:0004019">
    <property type="term" value="F:adenylosuccinate synthase activity"/>
    <property type="evidence" value="ECO:0007669"/>
    <property type="project" value="UniProtKB-UniRule"/>
</dbReference>
<organism evidence="11 12">
    <name type="scientific">Candidatus Onthovivens merdipullorum</name>
    <dbReference type="NCBI Taxonomy" id="2840889"/>
    <lineage>
        <taxon>Bacteria</taxon>
        <taxon>Bacillati</taxon>
        <taxon>Bacillota</taxon>
        <taxon>Bacilli</taxon>
        <taxon>Bacillales</taxon>
        <taxon>Candidatus Onthovivens</taxon>
    </lineage>
</organism>
<reference evidence="11" key="1">
    <citation type="submission" date="2020-10" db="EMBL/GenBank/DDBJ databases">
        <authorList>
            <person name="Gilroy R."/>
        </authorList>
    </citation>
    <scope>NUCLEOTIDE SEQUENCE</scope>
    <source>
        <strain evidence="11">11159</strain>
    </source>
</reference>
<comment type="subcellular location">
    <subcellularLocation>
        <location evidence="8">Cytoplasm</location>
    </subcellularLocation>
</comment>
<dbReference type="InterPro" id="IPR001114">
    <property type="entry name" value="Adenylosuccinate_synthetase"/>
</dbReference>
<accession>A0A9D9DJT5</accession>
<dbReference type="EMBL" id="JADIMY010000127">
    <property type="protein sequence ID" value="MBO8428232.1"/>
    <property type="molecule type" value="Genomic_DNA"/>
</dbReference>
<dbReference type="EC" id="6.3.4.4" evidence="8 10"/>
<feature type="binding site" evidence="8">
    <location>
        <begin position="329"/>
        <end position="331"/>
    </location>
    <ligand>
        <name>GTP</name>
        <dbReference type="ChEBI" id="CHEBI:37565"/>
    </ligand>
</feature>
<feature type="binding site" evidence="8">
    <location>
        <begin position="12"/>
        <end position="18"/>
    </location>
    <ligand>
        <name>GTP</name>
        <dbReference type="ChEBI" id="CHEBI:37565"/>
    </ligand>
</feature>
<dbReference type="NCBIfam" id="TIGR00184">
    <property type="entry name" value="purA"/>
    <property type="match status" value="1"/>
</dbReference>
<dbReference type="InterPro" id="IPR033128">
    <property type="entry name" value="Adenylosuccin_syn_Lys_AS"/>
</dbReference>
<reference evidence="11" key="2">
    <citation type="journal article" date="2021" name="PeerJ">
        <title>Extensive microbial diversity within the chicken gut microbiome revealed by metagenomics and culture.</title>
        <authorList>
            <person name="Gilroy R."/>
            <person name="Ravi A."/>
            <person name="Getino M."/>
            <person name="Pursley I."/>
            <person name="Horton D.L."/>
            <person name="Alikhan N.F."/>
            <person name="Baker D."/>
            <person name="Gharbi K."/>
            <person name="Hall N."/>
            <person name="Watson M."/>
            <person name="Adriaenssens E.M."/>
            <person name="Foster-Nyarko E."/>
            <person name="Jarju S."/>
            <person name="Secka A."/>
            <person name="Antonio M."/>
            <person name="Oren A."/>
            <person name="Chaudhuri R.R."/>
            <person name="La Ragione R."/>
            <person name="Hildebrand F."/>
            <person name="Pallen M.J."/>
        </authorList>
    </citation>
    <scope>NUCLEOTIDE SEQUENCE</scope>
    <source>
        <strain evidence="11">11159</strain>
    </source>
</reference>
<evidence type="ECO:0000256" key="3">
    <source>
        <dbReference type="ARBA" id="ARBA00022723"/>
    </source>
</evidence>
<comment type="subunit">
    <text evidence="1 8">Homodimer.</text>
</comment>
<sequence>MSVVVIEGAQWGDEGKGKITDFLASKSDIVVRFQGGNNAGHTICFNNKKFALRSLPSGIFNESIVNVIADGVVLNPFMLVDEINEVKEGGITNFNLLISNRCHLIMPYHLDLDGAYESLLSDKKIGTTKKGIGPCYIDKAARRGIRAGDLLEPKFLKEKLETTLKVKNLELRSLGLKEYDPIDLYNKLMKVAELLKEHICDTNYYLNKAIKDNKNILFEGAQGMMLDIDRGTYPYVTSSSPSSNYVPQGSGIPPKAIDEVVAICKAYTTRVGEGPFPTELFNELGDKIREKGHEYGTVTHRARRVGYLDLVVLRRNLEMSGATEIALTLFDVLRNIKDLKICYAYKLDGKIIDYIPASLDEYSRCEPVYKDFEPFDFKDDTKTFEELPIEAKNYIKYIEDFTGVKVKILSIGSDREQTILRY</sequence>
<dbReference type="Pfam" id="PF00709">
    <property type="entry name" value="Adenylsucc_synt"/>
    <property type="match status" value="1"/>
</dbReference>
<comment type="catalytic activity">
    <reaction evidence="8 10">
        <text>IMP + L-aspartate + GTP = N(6)-(1,2-dicarboxyethyl)-AMP + GDP + phosphate + 2 H(+)</text>
        <dbReference type="Rhea" id="RHEA:15753"/>
        <dbReference type="ChEBI" id="CHEBI:15378"/>
        <dbReference type="ChEBI" id="CHEBI:29991"/>
        <dbReference type="ChEBI" id="CHEBI:37565"/>
        <dbReference type="ChEBI" id="CHEBI:43474"/>
        <dbReference type="ChEBI" id="CHEBI:57567"/>
        <dbReference type="ChEBI" id="CHEBI:58053"/>
        <dbReference type="ChEBI" id="CHEBI:58189"/>
        <dbReference type="EC" id="6.3.4.4"/>
    </reaction>
</comment>
<dbReference type="FunFam" id="3.90.170.10:FF:000001">
    <property type="entry name" value="Adenylosuccinate synthetase"/>
    <property type="match status" value="1"/>
</dbReference>
<evidence type="ECO:0000256" key="6">
    <source>
        <dbReference type="ARBA" id="ARBA00022842"/>
    </source>
</evidence>
<dbReference type="GO" id="GO:0005525">
    <property type="term" value="F:GTP binding"/>
    <property type="evidence" value="ECO:0007669"/>
    <property type="project" value="UniProtKB-UniRule"/>
</dbReference>
<dbReference type="NCBIfam" id="NF002223">
    <property type="entry name" value="PRK01117.1"/>
    <property type="match status" value="1"/>
</dbReference>
<comment type="pathway">
    <text evidence="8 10">Purine metabolism; AMP biosynthesis via de novo pathway; AMP from IMP: step 1/2.</text>
</comment>
<protein>
    <recommendedName>
        <fullName evidence="8 10">Adenylosuccinate synthetase</fullName>
        <shortName evidence="8">AMPSase</shortName>
        <shortName evidence="8">AdSS</shortName>
        <ecNumber evidence="8 10">6.3.4.4</ecNumber>
    </recommendedName>
    <alternativeName>
        <fullName evidence="8">IMP--aspartate ligase</fullName>
    </alternativeName>
</protein>
<dbReference type="PROSITE" id="PS01266">
    <property type="entry name" value="ADENYLOSUCCIN_SYN_1"/>
    <property type="match status" value="1"/>
</dbReference>
<dbReference type="InterPro" id="IPR042110">
    <property type="entry name" value="Adenylosuccinate_synth_dom2"/>
</dbReference>
<dbReference type="SUPFAM" id="SSF52540">
    <property type="entry name" value="P-loop containing nucleoside triphosphate hydrolases"/>
    <property type="match status" value="1"/>
</dbReference>
<dbReference type="Gene3D" id="3.40.440.10">
    <property type="entry name" value="Adenylosuccinate Synthetase, subunit A, domain 1"/>
    <property type="match status" value="1"/>
</dbReference>
<feature type="active site" description="Proton donor" evidence="8">
    <location>
        <position position="41"/>
    </location>
</feature>
<evidence type="ECO:0000313" key="11">
    <source>
        <dbReference type="EMBL" id="MBO8428232.1"/>
    </source>
</evidence>
<keyword evidence="3 8" id="KW-0479">Metal-binding</keyword>
<keyword evidence="7 8" id="KW-0342">GTP-binding</keyword>
<dbReference type="Gene3D" id="1.10.300.10">
    <property type="entry name" value="Adenylosuccinate Synthetase, subunit A, domain 2"/>
    <property type="match status" value="1"/>
</dbReference>
<name>A0A9D9DJT5_9BACL</name>
<comment type="similarity">
    <text evidence="8 10">Belongs to the adenylosuccinate synthetase family.</text>
</comment>
<feature type="binding site" evidence="8">
    <location>
        <begin position="297"/>
        <end position="303"/>
    </location>
    <ligand>
        <name>substrate</name>
    </ligand>
</feature>
<feature type="binding site" description="in other chain" evidence="8">
    <location>
        <position position="301"/>
    </location>
    <ligand>
        <name>IMP</name>
        <dbReference type="ChEBI" id="CHEBI:58053"/>
        <note>ligand shared between dimeric partners</note>
    </ligand>
</feature>
<keyword evidence="8" id="KW-0963">Cytoplasm</keyword>
<feature type="binding site" evidence="8">
    <location>
        <position position="142"/>
    </location>
    <ligand>
        <name>IMP</name>
        <dbReference type="ChEBI" id="CHEBI:58053"/>
        <note>ligand shared between dimeric partners</note>
    </ligand>
</feature>
<dbReference type="HAMAP" id="MF_00011">
    <property type="entry name" value="Adenylosucc_synth"/>
    <property type="match status" value="1"/>
</dbReference>
<feature type="binding site" evidence="8">
    <location>
        <begin position="40"/>
        <end position="42"/>
    </location>
    <ligand>
        <name>GTP</name>
        <dbReference type="ChEBI" id="CHEBI:37565"/>
    </ligand>
</feature>
<evidence type="ECO:0000256" key="4">
    <source>
        <dbReference type="ARBA" id="ARBA00022741"/>
    </source>
</evidence>
<dbReference type="GO" id="GO:0046040">
    <property type="term" value="P:IMP metabolic process"/>
    <property type="evidence" value="ECO:0007669"/>
    <property type="project" value="TreeGrafter"/>
</dbReference>
<keyword evidence="4 8" id="KW-0547">Nucleotide-binding</keyword>
<evidence type="ECO:0000256" key="2">
    <source>
        <dbReference type="ARBA" id="ARBA00022598"/>
    </source>
</evidence>
<dbReference type="PANTHER" id="PTHR11846:SF0">
    <property type="entry name" value="ADENYLOSUCCINATE SYNTHETASE"/>
    <property type="match status" value="1"/>
</dbReference>
<feature type="binding site" description="in other chain" evidence="8">
    <location>
        <begin position="13"/>
        <end position="16"/>
    </location>
    <ligand>
        <name>IMP</name>
        <dbReference type="ChEBI" id="CHEBI:58053"/>
        <note>ligand shared between dimeric partners</note>
    </ligand>
</feature>
<dbReference type="GO" id="GO:0005737">
    <property type="term" value="C:cytoplasm"/>
    <property type="evidence" value="ECO:0007669"/>
    <property type="project" value="UniProtKB-SubCell"/>
</dbReference>
<feature type="binding site" evidence="8">
    <location>
        <position position="303"/>
    </location>
    <ligand>
        <name>GTP</name>
        <dbReference type="ChEBI" id="CHEBI:37565"/>
    </ligand>
</feature>
<dbReference type="GO" id="GO:0000287">
    <property type="term" value="F:magnesium ion binding"/>
    <property type="evidence" value="ECO:0007669"/>
    <property type="project" value="UniProtKB-UniRule"/>
</dbReference>
<evidence type="ECO:0000256" key="9">
    <source>
        <dbReference type="PROSITE-ProRule" id="PRU10134"/>
    </source>
</evidence>
<feature type="binding site" evidence="8">
    <location>
        <position position="40"/>
    </location>
    <ligand>
        <name>Mg(2+)</name>
        <dbReference type="ChEBI" id="CHEBI:18420"/>
    </ligand>
</feature>
<feature type="binding site" description="in other chain" evidence="8">
    <location>
        <position position="128"/>
    </location>
    <ligand>
        <name>IMP</name>
        <dbReference type="ChEBI" id="CHEBI:58053"/>
        <note>ligand shared between dimeric partners</note>
    </ligand>
</feature>
<dbReference type="AlphaFoldDB" id="A0A9D9DJT5"/>
<dbReference type="CDD" id="cd03108">
    <property type="entry name" value="AdSS"/>
    <property type="match status" value="1"/>
</dbReference>
<dbReference type="Proteomes" id="UP000823613">
    <property type="component" value="Unassembled WGS sequence"/>
</dbReference>
<gene>
    <name evidence="8" type="primary">purA</name>
    <name evidence="11" type="ORF">IAC58_06795</name>
</gene>
<keyword evidence="5 8" id="KW-0658">Purine biosynthesis</keyword>
<dbReference type="SMART" id="SM00788">
    <property type="entry name" value="Adenylsucc_synt"/>
    <property type="match status" value="1"/>
</dbReference>
<comment type="function">
    <text evidence="8">Plays an important role in the de novo pathway of purine nucleotide biosynthesis. Catalyzes the first committed step in the biosynthesis of AMP from IMP.</text>
</comment>
<comment type="cofactor">
    <cofactor evidence="8">
        <name>Mg(2+)</name>
        <dbReference type="ChEBI" id="CHEBI:18420"/>
    </cofactor>
    <text evidence="8">Binds 1 Mg(2+) ion per subunit.</text>
</comment>
<evidence type="ECO:0000256" key="10">
    <source>
        <dbReference type="RuleBase" id="RU000520"/>
    </source>
</evidence>